<organism evidence="1 2">
    <name type="scientific">Amblyomma americanum</name>
    <name type="common">Lone star tick</name>
    <dbReference type="NCBI Taxonomy" id="6943"/>
    <lineage>
        <taxon>Eukaryota</taxon>
        <taxon>Metazoa</taxon>
        <taxon>Ecdysozoa</taxon>
        <taxon>Arthropoda</taxon>
        <taxon>Chelicerata</taxon>
        <taxon>Arachnida</taxon>
        <taxon>Acari</taxon>
        <taxon>Parasitiformes</taxon>
        <taxon>Ixodida</taxon>
        <taxon>Ixodoidea</taxon>
        <taxon>Ixodidae</taxon>
        <taxon>Amblyomminae</taxon>
        <taxon>Amblyomma</taxon>
    </lineage>
</organism>
<protein>
    <submittedName>
        <fullName evidence="1">Uncharacterized protein</fullName>
    </submittedName>
</protein>
<dbReference type="Proteomes" id="UP001321473">
    <property type="component" value="Unassembled WGS sequence"/>
</dbReference>
<sequence>MSEAAFRLPANADASVLKKHLDTQGAALLRLSLTNCLVADVKKLCRLAGRCEKLHTLDCIGCPLKAVDLLRLLLGPLRQLTHLKFSLQAYESILGQLLKYLGQVTGGELRKHKACNVRRMYVEVVGDPSVVVLEAFLRYCPNVTDLHVHLASGSINNAVWRCAQILGSRSCMETFVLTSEVECMAPREVPAVLTFENCAPVRASAIYRRQDNSWNCAWLRDLATSAKSSPLSEPLVVVAMNQSKLPQQIHDASWHNNWSDLRTFCLILSSPQEVEGILHATAEAACNVPLQNLFAECRNLIELNVSAFHSGHDLDLSEVLGAPALRQLQALSLAPCGLRYGGAVKRLAQHCPNIEDLDVRYFSNDGNTVCIFCEVELRFHSDEAANLSVSRSNGRLTLDHVPRMESLKFLASCMVAELRILDYSPTPLRKFEHLGQLLKFNSSLRTLVLRYEGLFFTSIIFQRDIMNATKLRYLCVLSDEQLNSSTAESVVGNLGYRMPRLEAFHAHYKTREKITKKVTWLRAASSPDQLEGVAAAAPGTAPRTRHGYLLHGKPCVLCWTQTFIGLLKPHNRGRKTSL</sequence>
<dbReference type="InterPro" id="IPR032675">
    <property type="entry name" value="LRR_dom_sf"/>
</dbReference>
<evidence type="ECO:0000313" key="1">
    <source>
        <dbReference type="EMBL" id="KAK8762055.1"/>
    </source>
</evidence>
<proteinExistence type="predicted"/>
<evidence type="ECO:0000313" key="2">
    <source>
        <dbReference type="Proteomes" id="UP001321473"/>
    </source>
</evidence>
<name>A0AAQ4DHW5_AMBAM</name>
<dbReference type="AlphaFoldDB" id="A0AAQ4DHW5"/>
<gene>
    <name evidence="1" type="ORF">V5799_026678</name>
</gene>
<accession>A0AAQ4DHW5</accession>
<dbReference type="EMBL" id="JARKHS020030530">
    <property type="protein sequence ID" value="KAK8762055.1"/>
    <property type="molecule type" value="Genomic_DNA"/>
</dbReference>
<dbReference type="Gene3D" id="3.80.10.10">
    <property type="entry name" value="Ribonuclease Inhibitor"/>
    <property type="match status" value="2"/>
</dbReference>
<comment type="caution">
    <text evidence="1">The sequence shown here is derived from an EMBL/GenBank/DDBJ whole genome shotgun (WGS) entry which is preliminary data.</text>
</comment>
<dbReference type="SUPFAM" id="SSF52047">
    <property type="entry name" value="RNI-like"/>
    <property type="match status" value="1"/>
</dbReference>
<reference evidence="1 2" key="1">
    <citation type="journal article" date="2023" name="Arcadia Sci">
        <title>De novo assembly of a long-read Amblyomma americanum tick genome.</title>
        <authorList>
            <person name="Chou S."/>
            <person name="Poskanzer K.E."/>
            <person name="Rollins M."/>
            <person name="Thuy-Boun P.S."/>
        </authorList>
    </citation>
    <scope>NUCLEOTIDE SEQUENCE [LARGE SCALE GENOMIC DNA]</scope>
    <source>
        <strain evidence="1">F_SG_1</strain>
        <tissue evidence="1">Salivary glands</tissue>
    </source>
</reference>
<keyword evidence="2" id="KW-1185">Reference proteome</keyword>